<dbReference type="InterPro" id="IPR051259">
    <property type="entry name" value="rRNA_Methyltransferase"/>
</dbReference>
<evidence type="ECO:0000259" key="5">
    <source>
        <dbReference type="Pfam" id="PF22435"/>
    </source>
</evidence>
<dbReference type="GO" id="GO:0008173">
    <property type="term" value="F:RNA methyltransferase activity"/>
    <property type="evidence" value="ECO:0007669"/>
    <property type="project" value="InterPro"/>
</dbReference>
<dbReference type="InterPro" id="IPR001537">
    <property type="entry name" value="SpoU_MeTrfase"/>
</dbReference>
<dbReference type="AlphaFoldDB" id="K7REV1"/>
<proteinExistence type="inferred from homology"/>
<dbReference type="HOGENOM" id="CLU_021322_3_2_0"/>
<dbReference type="EMBL" id="CP003249">
    <property type="protein sequence ID" value="AFV75117.1"/>
    <property type="molecule type" value="Genomic_DNA"/>
</dbReference>
<gene>
    <name evidence="6" type="ORF">Theos_0029</name>
</gene>
<evidence type="ECO:0000256" key="3">
    <source>
        <dbReference type="ARBA" id="ARBA00022679"/>
    </source>
</evidence>
<evidence type="ECO:0000313" key="7">
    <source>
        <dbReference type="Proteomes" id="UP000000211"/>
    </source>
</evidence>
<reference evidence="6 7" key="1">
    <citation type="journal article" date="2013" name="Genome Announc.">
        <title>Whole Genome Sequencing of Thermus oshimai JL-2 and Thermus thermophilus JL-18, Incomplete Denitrifiers from the United States Great Basin.</title>
        <authorList>
            <person name="Murugapiran S.K."/>
            <person name="Huntemann M."/>
            <person name="Wei C.L."/>
            <person name="Han J."/>
            <person name="Detter J.C."/>
            <person name="Han C.S."/>
            <person name="Erkkila T.H."/>
            <person name="Teshima H."/>
            <person name="Chen A."/>
            <person name="Kyrpides N."/>
            <person name="Mavrommatis K."/>
            <person name="Markowitz V."/>
            <person name="Szeto E."/>
            <person name="Ivanova N."/>
            <person name="Pagani I."/>
            <person name="Lam J."/>
            <person name="McDonald A.I."/>
            <person name="Dodsworth J.A."/>
            <person name="Pati A."/>
            <person name="Goodwin L."/>
            <person name="Peters L."/>
            <person name="Pitluck S."/>
            <person name="Woyke T."/>
            <person name="Hedlund B.P."/>
        </authorList>
    </citation>
    <scope>NUCLEOTIDE SEQUENCE</scope>
    <source>
        <strain evidence="6 7">JL-2</strain>
    </source>
</reference>
<dbReference type="KEGG" id="tos:Theos_0029"/>
<feature type="domain" description="MRM3-like substrate binding" evidence="5">
    <location>
        <begin position="12"/>
        <end position="96"/>
    </location>
</feature>
<dbReference type="Gene3D" id="3.30.1330.30">
    <property type="match status" value="1"/>
</dbReference>
<sequence>MPSVLEIASPKNPRVKALAELKERRGRKEQGLFLVEGLREVERALSAGLRPKVLVLGPQAGPEGKALMGEAEEVLLLSQRALERVSTRENPAQVLAAFPIPQRRLSEVRLPENPLVLAAIGVEKPGNLGAILRSADAAGAHLVLVAGGVDPYSPQVVHNATGVLFHLPVLPVSEEELARFLRERGLKTVAASPRGERLYWEEDYRGGVAFLVGSEDRGLGEAWLEGARARVRIPMRGVADSLNVSVAAALLLYEALRQRGL</sequence>
<comment type="similarity">
    <text evidence="1">Belongs to the class IV-like SAM-binding methyltransferase superfamily. RNA methyltransferase TrmH family.</text>
</comment>
<keyword evidence="7" id="KW-1185">Reference proteome</keyword>
<dbReference type="GO" id="GO:0032259">
    <property type="term" value="P:methylation"/>
    <property type="evidence" value="ECO:0007669"/>
    <property type="project" value="UniProtKB-KW"/>
</dbReference>
<dbReference type="Gene3D" id="3.40.1280.10">
    <property type="match status" value="1"/>
</dbReference>
<dbReference type="OrthoDB" id="9794400at2"/>
<dbReference type="Pfam" id="PF22435">
    <property type="entry name" value="MRM3-like_sub_bind"/>
    <property type="match status" value="1"/>
</dbReference>
<accession>K7REV1</accession>
<dbReference type="InterPro" id="IPR029026">
    <property type="entry name" value="tRNA_m1G_MTases_N"/>
</dbReference>
<organism evidence="6 7">
    <name type="scientific">Thermus oshimai JL-2</name>
    <dbReference type="NCBI Taxonomy" id="751945"/>
    <lineage>
        <taxon>Bacteria</taxon>
        <taxon>Thermotogati</taxon>
        <taxon>Deinococcota</taxon>
        <taxon>Deinococci</taxon>
        <taxon>Thermales</taxon>
        <taxon>Thermaceae</taxon>
        <taxon>Thermus</taxon>
    </lineage>
</organism>
<dbReference type="InterPro" id="IPR053888">
    <property type="entry name" value="MRM3-like_sub_bind"/>
</dbReference>
<dbReference type="PATRIC" id="fig|751945.3.peg.29"/>
<evidence type="ECO:0000313" key="6">
    <source>
        <dbReference type="EMBL" id="AFV75117.1"/>
    </source>
</evidence>
<name>K7REV1_THEOS</name>
<feature type="domain" description="tRNA/rRNA methyltransferase SpoU type" evidence="4">
    <location>
        <begin position="115"/>
        <end position="253"/>
    </location>
</feature>
<protein>
    <submittedName>
        <fullName evidence="6">rRNA methylase</fullName>
    </submittedName>
</protein>
<dbReference type="InterPro" id="IPR029028">
    <property type="entry name" value="Alpha/beta_knot_MTases"/>
</dbReference>
<dbReference type="Proteomes" id="UP000000211">
    <property type="component" value="Chromosome"/>
</dbReference>
<dbReference type="SUPFAM" id="SSF55315">
    <property type="entry name" value="L30e-like"/>
    <property type="match status" value="1"/>
</dbReference>
<dbReference type="SUPFAM" id="SSF75217">
    <property type="entry name" value="alpha/beta knot"/>
    <property type="match status" value="1"/>
</dbReference>
<dbReference type="Pfam" id="PF00588">
    <property type="entry name" value="SpoU_methylase"/>
    <property type="match status" value="1"/>
</dbReference>
<dbReference type="STRING" id="751945.Theos_0029"/>
<evidence type="ECO:0000259" key="4">
    <source>
        <dbReference type="Pfam" id="PF00588"/>
    </source>
</evidence>
<dbReference type="PANTHER" id="PTHR43191">
    <property type="entry name" value="RRNA METHYLTRANSFERASE 3"/>
    <property type="match status" value="1"/>
</dbReference>
<dbReference type="RefSeq" id="WP_016328318.1">
    <property type="nucleotide sequence ID" value="NC_019386.1"/>
</dbReference>
<keyword evidence="2 6" id="KW-0489">Methyltransferase</keyword>
<dbReference type="GO" id="GO:0003723">
    <property type="term" value="F:RNA binding"/>
    <property type="evidence" value="ECO:0007669"/>
    <property type="project" value="InterPro"/>
</dbReference>
<dbReference type="InterPro" id="IPR029064">
    <property type="entry name" value="Ribosomal_eL30-like_sf"/>
</dbReference>
<dbReference type="eggNOG" id="COG0566">
    <property type="taxonomic scope" value="Bacteria"/>
</dbReference>
<dbReference type="PANTHER" id="PTHR43191:SF2">
    <property type="entry name" value="RRNA METHYLTRANSFERASE 3, MITOCHONDRIAL"/>
    <property type="match status" value="1"/>
</dbReference>
<evidence type="ECO:0000256" key="2">
    <source>
        <dbReference type="ARBA" id="ARBA00022603"/>
    </source>
</evidence>
<keyword evidence="3" id="KW-0808">Transferase</keyword>
<dbReference type="GO" id="GO:0006396">
    <property type="term" value="P:RNA processing"/>
    <property type="evidence" value="ECO:0007669"/>
    <property type="project" value="InterPro"/>
</dbReference>
<evidence type="ECO:0000256" key="1">
    <source>
        <dbReference type="ARBA" id="ARBA00007228"/>
    </source>
</evidence>